<evidence type="ECO:0000313" key="3">
    <source>
        <dbReference type="Proteomes" id="UP001162480"/>
    </source>
</evidence>
<keyword evidence="3" id="KW-1185">Reference proteome</keyword>
<dbReference type="InterPro" id="IPR009057">
    <property type="entry name" value="Homeodomain-like_sf"/>
</dbReference>
<dbReference type="InterPro" id="IPR036397">
    <property type="entry name" value="RNaseH_sf"/>
</dbReference>
<reference evidence="2" key="1">
    <citation type="submission" date="2023-08" db="EMBL/GenBank/DDBJ databases">
        <authorList>
            <person name="Alioto T."/>
            <person name="Alioto T."/>
            <person name="Gomez Garrido J."/>
        </authorList>
    </citation>
    <scope>NUCLEOTIDE SEQUENCE</scope>
</reference>
<evidence type="ECO:0000259" key="1">
    <source>
        <dbReference type="Pfam" id="PF16087"/>
    </source>
</evidence>
<name>A0AA36FJA9_OCTVU</name>
<dbReference type="GO" id="GO:0003676">
    <property type="term" value="F:nucleic acid binding"/>
    <property type="evidence" value="ECO:0007669"/>
    <property type="project" value="InterPro"/>
</dbReference>
<gene>
    <name evidence="2" type="ORF">OCTVUL_1B015440</name>
</gene>
<dbReference type="Pfam" id="PF16087">
    <property type="entry name" value="DUF4817"/>
    <property type="match status" value="1"/>
</dbReference>
<dbReference type="EMBL" id="OX597835">
    <property type="protein sequence ID" value="CAI9739114.1"/>
    <property type="molecule type" value="Genomic_DNA"/>
</dbReference>
<dbReference type="SUPFAM" id="SSF46689">
    <property type="entry name" value="Homeodomain-like"/>
    <property type="match status" value="1"/>
</dbReference>
<dbReference type="InterPro" id="IPR032135">
    <property type="entry name" value="DUF4817"/>
</dbReference>
<dbReference type="PANTHER" id="PTHR47326">
    <property type="entry name" value="TRANSPOSABLE ELEMENT TC3 TRANSPOSASE-LIKE PROTEIN"/>
    <property type="match status" value="1"/>
</dbReference>
<evidence type="ECO:0000313" key="2">
    <source>
        <dbReference type="EMBL" id="CAI9739114.1"/>
    </source>
</evidence>
<dbReference type="AlphaFoldDB" id="A0AA36FJA9"/>
<feature type="domain" description="DUF4817" evidence="1">
    <location>
        <begin position="14"/>
        <end position="69"/>
    </location>
</feature>
<protein>
    <submittedName>
        <fullName evidence="2">UEK51474.1HOX-like protein 1</fullName>
    </submittedName>
</protein>
<dbReference type="Gene3D" id="3.30.420.10">
    <property type="entry name" value="Ribonuclease H-like superfamily/Ribonuclease H"/>
    <property type="match status" value="1"/>
</dbReference>
<dbReference type="PANTHER" id="PTHR47326:SF1">
    <property type="entry name" value="HTH PSQ-TYPE DOMAIN-CONTAINING PROTEIN"/>
    <property type="match status" value="1"/>
</dbReference>
<accession>A0AA36FJA9</accession>
<organism evidence="2 3">
    <name type="scientific">Octopus vulgaris</name>
    <name type="common">Common octopus</name>
    <dbReference type="NCBI Taxonomy" id="6645"/>
    <lineage>
        <taxon>Eukaryota</taxon>
        <taxon>Metazoa</taxon>
        <taxon>Spiralia</taxon>
        <taxon>Lophotrochozoa</taxon>
        <taxon>Mollusca</taxon>
        <taxon>Cephalopoda</taxon>
        <taxon>Coleoidea</taxon>
        <taxon>Octopodiformes</taxon>
        <taxon>Octopoda</taxon>
        <taxon>Incirrata</taxon>
        <taxon>Octopodidae</taxon>
        <taxon>Octopus</taxon>
    </lineage>
</organism>
<proteinExistence type="predicted"/>
<sequence length="358" mass="41639">MSSSVRDPLKMVLTLQERIFIVENVFRDGGKYTKEVQESFQEKFGAERLPHRNCVSALLHKFKKTGSVQDKPKSGRPKVVTDTVLQNVTNKLQRSPRKSLRRLSQETRISLTSTHRAVHQLKFFPYKVHVVHELKPQDSEKRVLFCRWFENFILEKGENILNHTFFSDEAWFHLSGYMNSQNSRVWSTINPHALFQKPLHDQKVGVWCALSRRRIIGPIFFENTITSECYIHNILEPFFDQLTEQEKQQGWFQQDGATAHTARVSMAAVGDVFGDRVISRGLWPPRSPDLTPPDFYLWGKLKDSVYADNPRTTDELKQKITSVIQNIKPDELECVFQNTQRRARLCLQVNGAHFQQLL</sequence>
<dbReference type="Proteomes" id="UP001162480">
    <property type="component" value="Chromosome 22"/>
</dbReference>